<organism evidence="1 2">
    <name type="scientific">Cellulophaga baltica</name>
    <dbReference type="NCBI Taxonomy" id="76594"/>
    <lineage>
        <taxon>Bacteria</taxon>
        <taxon>Pseudomonadati</taxon>
        <taxon>Bacteroidota</taxon>
        <taxon>Flavobacteriia</taxon>
        <taxon>Flavobacteriales</taxon>
        <taxon>Flavobacteriaceae</taxon>
        <taxon>Cellulophaga</taxon>
    </lineage>
</organism>
<dbReference type="EMBL" id="FNBD01000021">
    <property type="protein sequence ID" value="SDF52826.1"/>
    <property type="molecule type" value="Genomic_DNA"/>
</dbReference>
<dbReference type="AlphaFoldDB" id="A0A1G7LTY1"/>
<dbReference type="Proteomes" id="UP000182114">
    <property type="component" value="Unassembled WGS sequence"/>
</dbReference>
<reference evidence="2" key="1">
    <citation type="submission" date="2016-10" db="EMBL/GenBank/DDBJ databases">
        <authorList>
            <person name="Varghese N."/>
            <person name="Submissions S."/>
        </authorList>
    </citation>
    <scope>NUCLEOTIDE SEQUENCE [LARGE SCALE GENOMIC DNA]</scope>
    <source>
        <strain evidence="2">DSM 24729</strain>
    </source>
</reference>
<proteinExistence type="predicted"/>
<gene>
    <name evidence="1" type="ORF">SAMN04487992_12130</name>
</gene>
<evidence type="ECO:0000313" key="2">
    <source>
        <dbReference type="Proteomes" id="UP000182114"/>
    </source>
</evidence>
<dbReference type="RefSeq" id="WP_074539528.1">
    <property type="nucleotide sequence ID" value="NZ_FNBD01000021.1"/>
</dbReference>
<protein>
    <submittedName>
        <fullName evidence="1">Uncharacterized protein</fullName>
    </submittedName>
</protein>
<name>A0A1G7LTY1_9FLAO</name>
<sequence length="74" mass="8634">MTKEFSTDESYQPNLREEDISVNWGINGNAVIRINGNPFLLFSTDEEKGFCKSISKNGMYGNQWDENKYKEEFK</sequence>
<keyword evidence="2" id="KW-1185">Reference proteome</keyword>
<evidence type="ECO:0000313" key="1">
    <source>
        <dbReference type="EMBL" id="SDF52826.1"/>
    </source>
</evidence>
<accession>A0A1G7LTY1</accession>